<keyword evidence="4 9" id="KW-0067">ATP-binding</keyword>
<dbReference type="Pfam" id="PF00580">
    <property type="entry name" value="UvrD-helicase"/>
    <property type="match status" value="2"/>
</dbReference>
<dbReference type="GO" id="GO:0005829">
    <property type="term" value="C:cytosol"/>
    <property type="evidence" value="ECO:0007669"/>
    <property type="project" value="TreeGrafter"/>
</dbReference>
<dbReference type="RefSeq" id="WP_029990493.1">
    <property type="nucleotide sequence ID" value="NZ_ATMJ01000026.1"/>
</dbReference>
<evidence type="ECO:0000256" key="3">
    <source>
        <dbReference type="ARBA" id="ARBA00022806"/>
    </source>
</evidence>
<dbReference type="SUPFAM" id="SSF52540">
    <property type="entry name" value="P-loop containing nucleoside triphosphate hydrolases"/>
    <property type="match status" value="1"/>
</dbReference>
<dbReference type="Pfam" id="PF13361">
    <property type="entry name" value="UvrD_C"/>
    <property type="match status" value="1"/>
</dbReference>
<evidence type="ECO:0000256" key="8">
    <source>
        <dbReference type="ARBA" id="ARBA00048988"/>
    </source>
</evidence>
<dbReference type="GO" id="GO:0043138">
    <property type="term" value="F:3'-5' DNA helicase activity"/>
    <property type="evidence" value="ECO:0007669"/>
    <property type="project" value="UniProtKB-EC"/>
</dbReference>
<comment type="catalytic activity">
    <reaction evidence="6">
        <text>Couples ATP hydrolysis with the unwinding of duplex DNA by translocating in the 3'-5' direction.</text>
        <dbReference type="EC" id="5.6.2.4"/>
    </reaction>
</comment>
<dbReference type="InterPro" id="IPR000212">
    <property type="entry name" value="DNA_helicase_UvrD/REP"/>
</dbReference>
<dbReference type="InterPro" id="IPR014017">
    <property type="entry name" value="DNA_helicase_UvrD-like_C"/>
</dbReference>
<evidence type="ECO:0000313" key="11">
    <source>
        <dbReference type="EMBL" id="KFD19535.1"/>
    </source>
</evidence>
<dbReference type="PROSITE" id="PS51198">
    <property type="entry name" value="UVRD_HELICASE_ATP_BIND"/>
    <property type="match status" value="1"/>
</dbReference>
<comment type="caution">
    <text evidence="11">The sequence shown here is derived from an EMBL/GenBank/DDBJ whole genome shotgun (WGS) entry which is preliminary data.</text>
</comment>
<dbReference type="InterPro" id="IPR027417">
    <property type="entry name" value="P-loop_NTPase"/>
</dbReference>
<dbReference type="PANTHER" id="PTHR11070:SF67">
    <property type="entry name" value="DNA 3'-5' HELICASE"/>
    <property type="match status" value="1"/>
</dbReference>
<dbReference type="EMBL" id="JMPR01000031">
    <property type="protein sequence ID" value="KFD19535.1"/>
    <property type="molecule type" value="Genomic_DNA"/>
</dbReference>
<sequence length="540" mass="61994">MILTAEQVDAISHCGNLVVTACPGSGKTTVLVHRIIRHLELCRDFQGVVSISFTNKSSTELKTRCKTVVGELKASFFGTTDKFMLREIVMQFIAHLWFRPHQETELVRWSDLETQTKAKLEQYFLHAEMENNISDTGMEELCKLYQRGTIVLELLPIIACYVVMHSPACQRYLKARYTGGIYVDEYQDTGFFTHQFFKLLASIGLQLTVVGDAEQSIYLYSHRGSDSLNDFLQSSDFCHKRITLNFRSHPSIINYASRLQDPTCHLQQADELRVYRKKIEGSQKNIAEWIDSVLPAMKVHFSIPCNSEIAILVRSNMCAELIADNLKAPNRAYLDDRLSKIGGRTSELIRALLSYRFSDELTVQPLLDEFLNPTCKRHLVVQTRILMRKTRSCTDQALLDVIKEIVFRCFGVGMAEEHINGIEDALTIQRVRNNYLKVHEDEVQIMTLHKSKGLEFDFVFHLDLYDWVIPIREFVQGSYDVIFQNEQQCLNLHYVGVTRARKAVTLLYSDSRYNTNGQLKRGAPSQFLNRSGLDGLFIKM</sequence>
<evidence type="ECO:0000256" key="9">
    <source>
        <dbReference type="PROSITE-ProRule" id="PRU00560"/>
    </source>
</evidence>
<keyword evidence="12" id="KW-1185">Reference proteome</keyword>
<dbReference type="GO" id="GO:0000725">
    <property type="term" value="P:recombinational repair"/>
    <property type="evidence" value="ECO:0007669"/>
    <property type="project" value="TreeGrafter"/>
</dbReference>
<comment type="catalytic activity">
    <reaction evidence="8">
        <text>ATP + H2O = ADP + phosphate + H(+)</text>
        <dbReference type="Rhea" id="RHEA:13065"/>
        <dbReference type="ChEBI" id="CHEBI:15377"/>
        <dbReference type="ChEBI" id="CHEBI:15378"/>
        <dbReference type="ChEBI" id="CHEBI:30616"/>
        <dbReference type="ChEBI" id="CHEBI:43474"/>
        <dbReference type="ChEBI" id="CHEBI:456216"/>
        <dbReference type="EC" id="5.6.2.4"/>
    </reaction>
</comment>
<dbReference type="GO" id="GO:0005524">
    <property type="term" value="F:ATP binding"/>
    <property type="evidence" value="ECO:0007669"/>
    <property type="project" value="UniProtKB-UniRule"/>
</dbReference>
<name>A0A085JGD9_9GAMM</name>
<dbReference type="eggNOG" id="COG0210">
    <property type="taxonomic scope" value="Bacteria"/>
</dbReference>
<dbReference type="GO" id="GO:0016887">
    <property type="term" value="F:ATP hydrolysis activity"/>
    <property type="evidence" value="ECO:0007669"/>
    <property type="project" value="RHEA"/>
</dbReference>
<feature type="binding site" evidence="9">
    <location>
        <begin position="21"/>
        <end position="28"/>
    </location>
    <ligand>
        <name>ATP</name>
        <dbReference type="ChEBI" id="CHEBI:30616"/>
    </ligand>
</feature>
<dbReference type="Proteomes" id="UP000028602">
    <property type="component" value="Unassembled WGS sequence"/>
</dbReference>
<dbReference type="InterPro" id="IPR014016">
    <property type="entry name" value="UvrD-like_ATP-bd"/>
</dbReference>
<evidence type="ECO:0000256" key="1">
    <source>
        <dbReference type="ARBA" id="ARBA00022741"/>
    </source>
</evidence>
<evidence type="ECO:0000256" key="6">
    <source>
        <dbReference type="ARBA" id="ARBA00034617"/>
    </source>
</evidence>
<evidence type="ECO:0000256" key="5">
    <source>
        <dbReference type="ARBA" id="ARBA00023235"/>
    </source>
</evidence>
<gene>
    <name evidence="11" type="ORF">GTPT_1874</name>
</gene>
<evidence type="ECO:0000259" key="10">
    <source>
        <dbReference type="PROSITE" id="PS51198"/>
    </source>
</evidence>
<dbReference type="EC" id="5.6.2.4" evidence="7"/>
<keyword evidence="2 9" id="KW-0378">Hydrolase</keyword>
<organism evidence="11 12">
    <name type="scientific">Tatumella ptyseos ATCC 33301</name>
    <dbReference type="NCBI Taxonomy" id="1005995"/>
    <lineage>
        <taxon>Bacteria</taxon>
        <taxon>Pseudomonadati</taxon>
        <taxon>Pseudomonadota</taxon>
        <taxon>Gammaproteobacteria</taxon>
        <taxon>Enterobacterales</taxon>
        <taxon>Erwiniaceae</taxon>
        <taxon>Tatumella</taxon>
    </lineage>
</organism>
<keyword evidence="1 9" id="KW-0547">Nucleotide-binding</keyword>
<accession>A0A085JGD9</accession>
<dbReference type="AlphaFoldDB" id="A0A085JGD9"/>
<dbReference type="PANTHER" id="PTHR11070">
    <property type="entry name" value="UVRD / RECB / PCRA DNA HELICASE FAMILY MEMBER"/>
    <property type="match status" value="1"/>
</dbReference>
<keyword evidence="3 9" id="KW-0347">Helicase</keyword>
<evidence type="ECO:0000256" key="7">
    <source>
        <dbReference type="ARBA" id="ARBA00034808"/>
    </source>
</evidence>
<evidence type="ECO:0000256" key="4">
    <source>
        <dbReference type="ARBA" id="ARBA00022840"/>
    </source>
</evidence>
<keyword evidence="5" id="KW-0413">Isomerase</keyword>
<dbReference type="GO" id="GO:0003677">
    <property type="term" value="F:DNA binding"/>
    <property type="evidence" value="ECO:0007669"/>
    <property type="project" value="InterPro"/>
</dbReference>
<proteinExistence type="predicted"/>
<feature type="domain" description="UvrD-like helicase ATP-binding" evidence="10">
    <location>
        <begin position="1"/>
        <end position="249"/>
    </location>
</feature>
<protein>
    <recommendedName>
        <fullName evidence="7">DNA 3'-5' helicase</fullName>
        <ecNumber evidence="7">5.6.2.4</ecNumber>
    </recommendedName>
</protein>
<dbReference type="OrthoDB" id="1100019at2"/>
<evidence type="ECO:0000313" key="12">
    <source>
        <dbReference type="Proteomes" id="UP000028602"/>
    </source>
</evidence>
<evidence type="ECO:0000256" key="2">
    <source>
        <dbReference type="ARBA" id="ARBA00022801"/>
    </source>
</evidence>
<dbReference type="Gene3D" id="3.40.50.300">
    <property type="entry name" value="P-loop containing nucleotide triphosphate hydrolases"/>
    <property type="match status" value="2"/>
</dbReference>
<reference evidence="11 12" key="1">
    <citation type="submission" date="2014-05" db="EMBL/GenBank/DDBJ databases">
        <title>ATOL: Assembling a taxonomically balanced genome-scale reconstruction of the evolutionary history of the Enterobacteriaceae.</title>
        <authorList>
            <person name="Plunkett G.III."/>
            <person name="Neeno-Eckwall E.C."/>
            <person name="Glasner J.D."/>
            <person name="Perna N.T."/>
        </authorList>
    </citation>
    <scope>NUCLEOTIDE SEQUENCE [LARGE SCALE GENOMIC DNA]</scope>
    <source>
        <strain evidence="11 12">ATCC 33301</strain>
    </source>
</reference>